<evidence type="ECO:0000313" key="1">
    <source>
        <dbReference type="EMBL" id="KAK3035778.1"/>
    </source>
</evidence>
<evidence type="ECO:0000313" key="2">
    <source>
        <dbReference type="Proteomes" id="UP001188597"/>
    </source>
</evidence>
<dbReference type="EMBL" id="JAVXUP010000166">
    <property type="protein sequence ID" value="KAK3035778.1"/>
    <property type="molecule type" value="Genomic_DNA"/>
</dbReference>
<gene>
    <name evidence="1" type="ORF">RJ639_033507</name>
</gene>
<proteinExistence type="predicted"/>
<sequence length="82" mass="8937">MVNNLGTIARSGIKEFMEALAAGTPHGRTLVGVQKSVFTLRKTSWSTLNNIASRTLSRSIPSSSAILFLFGLKRLEKDITDD</sequence>
<dbReference type="Proteomes" id="UP001188597">
    <property type="component" value="Unassembled WGS sequence"/>
</dbReference>
<keyword evidence="2" id="KW-1185">Reference proteome</keyword>
<name>A0AA88WWX2_9ASTE</name>
<protein>
    <submittedName>
        <fullName evidence="1">Uncharacterized protein</fullName>
    </submittedName>
</protein>
<reference evidence="1" key="1">
    <citation type="submission" date="2022-12" db="EMBL/GenBank/DDBJ databases">
        <title>Draft genome assemblies for two species of Escallonia (Escalloniales).</title>
        <authorList>
            <person name="Chanderbali A."/>
            <person name="Dervinis C."/>
            <person name="Anghel I."/>
            <person name="Soltis D."/>
            <person name="Soltis P."/>
            <person name="Zapata F."/>
        </authorList>
    </citation>
    <scope>NUCLEOTIDE SEQUENCE</scope>
    <source>
        <strain evidence="1">UCBG64.0493</strain>
        <tissue evidence="1">Leaf</tissue>
    </source>
</reference>
<dbReference type="AlphaFoldDB" id="A0AA88WWX2"/>
<organism evidence="1 2">
    <name type="scientific">Escallonia herrerae</name>
    <dbReference type="NCBI Taxonomy" id="1293975"/>
    <lineage>
        <taxon>Eukaryota</taxon>
        <taxon>Viridiplantae</taxon>
        <taxon>Streptophyta</taxon>
        <taxon>Embryophyta</taxon>
        <taxon>Tracheophyta</taxon>
        <taxon>Spermatophyta</taxon>
        <taxon>Magnoliopsida</taxon>
        <taxon>eudicotyledons</taxon>
        <taxon>Gunneridae</taxon>
        <taxon>Pentapetalae</taxon>
        <taxon>asterids</taxon>
        <taxon>campanulids</taxon>
        <taxon>Escalloniales</taxon>
        <taxon>Escalloniaceae</taxon>
        <taxon>Escallonia</taxon>
    </lineage>
</organism>
<comment type="caution">
    <text evidence="1">The sequence shown here is derived from an EMBL/GenBank/DDBJ whole genome shotgun (WGS) entry which is preliminary data.</text>
</comment>
<accession>A0AA88WWX2</accession>